<dbReference type="Proteomes" id="UP000807785">
    <property type="component" value="Unassembled WGS sequence"/>
</dbReference>
<accession>A0A9D7DZY5</accession>
<keyword evidence="1" id="KW-1133">Transmembrane helix</keyword>
<evidence type="ECO:0000256" key="1">
    <source>
        <dbReference type="SAM" id="Phobius"/>
    </source>
</evidence>
<organism evidence="5 6">
    <name type="scientific">Candidatus Methylophosphatis roskildensis</name>
    <dbReference type="NCBI Taxonomy" id="2899263"/>
    <lineage>
        <taxon>Bacteria</taxon>
        <taxon>Pseudomonadati</taxon>
        <taxon>Pseudomonadota</taxon>
        <taxon>Betaproteobacteria</taxon>
        <taxon>Nitrosomonadales</taxon>
        <taxon>Sterolibacteriaceae</taxon>
        <taxon>Candidatus Methylophosphatis</taxon>
    </lineage>
</organism>
<keyword evidence="1" id="KW-0812">Transmembrane</keyword>
<feature type="domain" description="PAC" evidence="3">
    <location>
        <begin position="386"/>
        <end position="438"/>
    </location>
</feature>
<comment type="caution">
    <text evidence="5">The sequence shown here is derived from an EMBL/GenBank/DDBJ whole genome shotgun (WGS) entry which is preliminary data.</text>
</comment>
<dbReference type="InterPro" id="IPR043128">
    <property type="entry name" value="Rev_trsase/Diguanyl_cyclase"/>
</dbReference>
<dbReference type="PROSITE" id="PS50887">
    <property type="entry name" value="GGDEF"/>
    <property type="match status" value="1"/>
</dbReference>
<dbReference type="Pfam" id="PF13426">
    <property type="entry name" value="PAS_9"/>
    <property type="match status" value="1"/>
</dbReference>
<evidence type="ECO:0000259" key="2">
    <source>
        <dbReference type="PROSITE" id="PS50112"/>
    </source>
</evidence>
<feature type="domain" description="GGDEF" evidence="4">
    <location>
        <begin position="470"/>
        <end position="603"/>
    </location>
</feature>
<protein>
    <submittedName>
        <fullName evidence="5">Sensor domain-containing diguanylate cyclase</fullName>
    </submittedName>
</protein>
<feature type="transmembrane region" description="Helical" evidence="1">
    <location>
        <begin position="77"/>
        <end position="95"/>
    </location>
</feature>
<feature type="domain" description="PAS" evidence="2">
    <location>
        <begin position="213"/>
        <end position="230"/>
    </location>
</feature>
<dbReference type="GO" id="GO:0003824">
    <property type="term" value="F:catalytic activity"/>
    <property type="evidence" value="ECO:0007669"/>
    <property type="project" value="UniProtKB-ARBA"/>
</dbReference>
<evidence type="ECO:0000313" key="5">
    <source>
        <dbReference type="EMBL" id="MBK6973936.1"/>
    </source>
</evidence>
<dbReference type="Gene3D" id="3.30.70.270">
    <property type="match status" value="1"/>
</dbReference>
<dbReference type="CDD" id="cd01949">
    <property type="entry name" value="GGDEF"/>
    <property type="match status" value="1"/>
</dbReference>
<dbReference type="PANTHER" id="PTHR44757">
    <property type="entry name" value="DIGUANYLATE CYCLASE DGCP"/>
    <property type="match status" value="1"/>
</dbReference>
<dbReference type="NCBIfam" id="TIGR00254">
    <property type="entry name" value="GGDEF"/>
    <property type="match status" value="1"/>
</dbReference>
<dbReference type="InterPro" id="IPR000160">
    <property type="entry name" value="GGDEF_dom"/>
</dbReference>
<dbReference type="AlphaFoldDB" id="A0A9D7DZY5"/>
<dbReference type="SMART" id="SM00267">
    <property type="entry name" value="GGDEF"/>
    <property type="match status" value="1"/>
</dbReference>
<evidence type="ECO:0000259" key="3">
    <source>
        <dbReference type="PROSITE" id="PS50113"/>
    </source>
</evidence>
<dbReference type="CDD" id="cd00130">
    <property type="entry name" value="PAS"/>
    <property type="match status" value="1"/>
</dbReference>
<name>A0A9D7DZY5_9PROT</name>
<reference evidence="5" key="1">
    <citation type="submission" date="2020-10" db="EMBL/GenBank/DDBJ databases">
        <title>Connecting structure to function with the recovery of over 1000 high-quality activated sludge metagenome-assembled genomes encoding full-length rRNA genes using long-read sequencing.</title>
        <authorList>
            <person name="Singleton C.M."/>
            <person name="Petriglieri F."/>
            <person name="Kristensen J.M."/>
            <person name="Kirkegaard R.H."/>
            <person name="Michaelsen T.Y."/>
            <person name="Andersen M.H."/>
            <person name="Karst S.M."/>
            <person name="Dueholm M.S."/>
            <person name="Nielsen P.H."/>
            <person name="Albertsen M."/>
        </authorList>
    </citation>
    <scope>NUCLEOTIDE SEQUENCE</scope>
    <source>
        <strain evidence="5">Bjer_18-Q3-R1-45_BAT3C.347</strain>
    </source>
</reference>
<evidence type="ECO:0000259" key="4">
    <source>
        <dbReference type="PROSITE" id="PS50887"/>
    </source>
</evidence>
<dbReference type="SUPFAM" id="SSF55073">
    <property type="entry name" value="Nucleotide cyclase"/>
    <property type="match status" value="1"/>
</dbReference>
<dbReference type="PROSITE" id="PS50113">
    <property type="entry name" value="PAC"/>
    <property type="match status" value="1"/>
</dbReference>
<dbReference type="InterPro" id="IPR052155">
    <property type="entry name" value="Biofilm_reg_signaling"/>
</dbReference>
<dbReference type="NCBIfam" id="TIGR00229">
    <property type="entry name" value="sensory_box"/>
    <property type="match status" value="1"/>
</dbReference>
<gene>
    <name evidence="5" type="ORF">IPH26_13735</name>
</gene>
<dbReference type="FunFam" id="3.30.70.270:FF:000001">
    <property type="entry name" value="Diguanylate cyclase domain protein"/>
    <property type="match status" value="1"/>
</dbReference>
<dbReference type="Pfam" id="PF00990">
    <property type="entry name" value="GGDEF"/>
    <property type="match status" value="1"/>
</dbReference>
<dbReference type="PANTHER" id="PTHR44757:SF10">
    <property type="entry name" value="MEMBRANE PROTEIN"/>
    <property type="match status" value="1"/>
</dbReference>
<dbReference type="InterPro" id="IPR013656">
    <property type="entry name" value="PAS_4"/>
</dbReference>
<proteinExistence type="predicted"/>
<feature type="transmembrane region" description="Helical" evidence="1">
    <location>
        <begin position="12"/>
        <end position="30"/>
    </location>
</feature>
<dbReference type="Pfam" id="PF08448">
    <property type="entry name" value="PAS_4"/>
    <property type="match status" value="1"/>
</dbReference>
<dbReference type="Gene3D" id="3.30.450.20">
    <property type="entry name" value="PAS domain"/>
    <property type="match status" value="2"/>
</dbReference>
<feature type="transmembrane region" description="Helical" evidence="1">
    <location>
        <begin position="124"/>
        <end position="142"/>
    </location>
</feature>
<dbReference type="SUPFAM" id="SSF55785">
    <property type="entry name" value="PYP-like sensor domain (PAS domain)"/>
    <property type="match status" value="2"/>
</dbReference>
<keyword evidence="1" id="KW-0472">Membrane</keyword>
<evidence type="ECO:0000313" key="6">
    <source>
        <dbReference type="Proteomes" id="UP000807785"/>
    </source>
</evidence>
<dbReference type="PROSITE" id="PS50112">
    <property type="entry name" value="PAS"/>
    <property type="match status" value="1"/>
</dbReference>
<dbReference type="InterPro" id="IPR000014">
    <property type="entry name" value="PAS"/>
</dbReference>
<dbReference type="SMART" id="SM00091">
    <property type="entry name" value="PAS"/>
    <property type="match status" value="2"/>
</dbReference>
<dbReference type="InterPro" id="IPR035965">
    <property type="entry name" value="PAS-like_dom_sf"/>
</dbReference>
<sequence length="626" mass="69587">MRLLSTLARNALPISGCVVLVVAYWLWGLIDHKLILGWVGLMAGLIVAGLTMYARFGASVTDAREAAAWERRFTLKSLINGAAWGVLALLTLPAGDDDQQLFLVLTLTTVALGATGVLAPSKPAFYGFVLPAMLPLALGLIVGPAKTFALAGWSMLAYLGLLLLLHDLFHRSLTSTLMKRLESDALAQEEQVIFDTAAEAICFIKPHFMVKCNRRFADLLGYSIEEIVGRPSWAWHANNDEWRRIARECEPAIRDGHAYTTVTELRRRDGSLFHAEITGRAVDPGNLALGMVWMGEDISARLKTEAALKASEDRFRRLVSLSSDWYWEQDADLRFTRVSGSIFEKNNIDLSTTLGKRRWEDTAVRGVSPEQWRTHRKLLEQRKPFRDFVYQVIGPTGDLRWCSSSGNPVFDATGQFFGYHGVGTDITERVRGAERYRHLAYHDMLTGLPNRRLFSDRLEQAIARARRKGHRVAVMLLDLDDFKIINDTHGHSTGDEVLIAISHRLRQAVRESDTVARLGGDEFVVLLPETLHAEDAATVAQKIIETVHEPVAIVSRQYLLGVSIGLALFPDHAATAESLLQQADIAMYIAKRRGGSSLQCAVELDIGNGEKPRNSSRAEHGSRKDS</sequence>
<dbReference type="EMBL" id="JADJEV010000004">
    <property type="protein sequence ID" value="MBK6973936.1"/>
    <property type="molecule type" value="Genomic_DNA"/>
</dbReference>
<feature type="transmembrane region" description="Helical" evidence="1">
    <location>
        <begin position="36"/>
        <end position="56"/>
    </location>
</feature>
<feature type="transmembrane region" description="Helical" evidence="1">
    <location>
        <begin position="148"/>
        <end position="169"/>
    </location>
</feature>
<dbReference type="InterPro" id="IPR001610">
    <property type="entry name" value="PAC"/>
</dbReference>
<dbReference type="InterPro" id="IPR029787">
    <property type="entry name" value="Nucleotide_cyclase"/>
</dbReference>
<dbReference type="SMART" id="SM00086">
    <property type="entry name" value="PAC"/>
    <property type="match status" value="2"/>
</dbReference>
<dbReference type="InterPro" id="IPR000700">
    <property type="entry name" value="PAS-assoc_C"/>
</dbReference>